<keyword evidence="3" id="KW-1185">Reference proteome</keyword>
<evidence type="ECO:0000256" key="1">
    <source>
        <dbReference type="SAM" id="SignalP"/>
    </source>
</evidence>
<evidence type="ECO:0008006" key="4">
    <source>
        <dbReference type="Google" id="ProtNLM"/>
    </source>
</evidence>
<sequence>MKCFILTLSLLVTASNAYANTINLSWDWATSFISTSQRSTSFKYENHDAVQNFNGLVDVQADYLAWRGVFSIKVDNAYVNDHYGRDWGGQAETTFIIRELVWQDEVTIFGQTWDATVGKVQIDWGVGYGYRALDLFKPYRQNALDLVAEEGVTAVALSMFDDSGEWTGLYTNSGWNQQSLTAFEAANEQQGVGVRRYGLVGSHEYQLVAYYDDIRQGLLGASWVTLLDPQWSLHSSSVIQNNYYGYQQPLSVMAPVVLEQQGHAWQTLVGVSWASETGHKLIAEYWYDSRAWSRSQWQQAIARSQQLIVAPATTELAYSYAQGFQQTNIVQHNLMLHWQWDLQSWLQWQGKNSALWLADITPTLDILYSPQDNGIIATQWLTYQWLDSGDQAVDLEFSARFFTGENDSAYALVSDKYMIALTVRGRF</sequence>
<comment type="caution">
    <text evidence="2">The sequence shown here is derived from an EMBL/GenBank/DDBJ whole genome shotgun (WGS) entry which is preliminary data.</text>
</comment>
<dbReference type="AlphaFoldDB" id="A0AAX0YYZ1"/>
<reference evidence="2 3" key="1">
    <citation type="submission" date="2018-01" db="EMBL/GenBank/DDBJ databases">
        <title>Whole genome sequencing of Histamine producing bacteria.</title>
        <authorList>
            <person name="Butler K."/>
        </authorList>
    </citation>
    <scope>NUCLEOTIDE SEQUENCE [LARGE SCALE GENOMIC DNA]</scope>
    <source>
        <strain evidence="2 3">A1-4</strain>
    </source>
</reference>
<dbReference type="EMBL" id="PYOZ01000002">
    <property type="protein sequence ID" value="PSX46199.1"/>
    <property type="molecule type" value="Genomic_DNA"/>
</dbReference>
<name>A0AAX0YYZ1_9GAMM</name>
<keyword evidence="1" id="KW-0732">Signal</keyword>
<proteinExistence type="predicted"/>
<protein>
    <recommendedName>
        <fullName evidence="4">Beta-lactamase</fullName>
    </recommendedName>
</protein>
<evidence type="ECO:0000313" key="2">
    <source>
        <dbReference type="EMBL" id="PSX46199.1"/>
    </source>
</evidence>
<feature type="chain" id="PRO_5043544595" description="Beta-lactamase" evidence="1">
    <location>
        <begin position="20"/>
        <end position="427"/>
    </location>
</feature>
<dbReference type="Proteomes" id="UP000240728">
    <property type="component" value="Unassembled WGS sequence"/>
</dbReference>
<accession>A0AAX0YYZ1</accession>
<feature type="signal peptide" evidence="1">
    <location>
        <begin position="1"/>
        <end position="19"/>
    </location>
</feature>
<gene>
    <name evidence="2" type="ORF">C0W53_04495</name>
</gene>
<dbReference type="RefSeq" id="WP_045066977.1">
    <property type="nucleotide sequence ID" value="NZ_JZTB01000001.1"/>
</dbReference>
<evidence type="ECO:0000313" key="3">
    <source>
        <dbReference type="Proteomes" id="UP000240728"/>
    </source>
</evidence>
<organism evidence="2 3">
    <name type="scientific">Photobacterium kishitanii</name>
    <dbReference type="NCBI Taxonomy" id="318456"/>
    <lineage>
        <taxon>Bacteria</taxon>
        <taxon>Pseudomonadati</taxon>
        <taxon>Pseudomonadota</taxon>
        <taxon>Gammaproteobacteria</taxon>
        <taxon>Vibrionales</taxon>
        <taxon>Vibrionaceae</taxon>
        <taxon>Photobacterium</taxon>
    </lineage>
</organism>